<sequence>MAITVLSYNLPEYLVNMVRMKQPNTLEQAYNIVMEEISFVKKYSINKSKNLHTIPEFAYFYMNRFQPFSNVQSNFNSQAFGRAQSTGLSQGSLFGCSSSQAPSGINQKGPSIFGLPQNASPFAGFGQSNNSGIKTNIPSQSVAPTSQALHMNEEE</sequence>
<keyword evidence="3" id="KW-1185">Reference proteome</keyword>
<feature type="compositionally biased region" description="Polar residues" evidence="1">
    <location>
        <begin position="126"/>
        <end position="149"/>
    </location>
</feature>
<name>A0A8J2QGY6_9NEOP</name>
<gene>
    <name evidence="2" type="ORF">DCHRY22_LOCUS4037</name>
</gene>
<feature type="region of interest" description="Disordered" evidence="1">
    <location>
        <begin position="124"/>
        <end position="155"/>
    </location>
</feature>
<reference evidence="2" key="1">
    <citation type="submission" date="2021-09" db="EMBL/GenBank/DDBJ databases">
        <authorList>
            <person name="Martin H S."/>
        </authorList>
    </citation>
    <scope>NUCLEOTIDE SEQUENCE</scope>
</reference>
<proteinExistence type="predicted"/>
<accession>A0A8J2QGY6</accession>
<dbReference type="OrthoDB" id="7488542at2759"/>
<comment type="caution">
    <text evidence="2">The sequence shown here is derived from an EMBL/GenBank/DDBJ whole genome shotgun (WGS) entry which is preliminary data.</text>
</comment>
<dbReference type="EMBL" id="CAKASE010000048">
    <property type="protein sequence ID" value="CAG9562760.1"/>
    <property type="molecule type" value="Genomic_DNA"/>
</dbReference>
<dbReference type="Proteomes" id="UP000789524">
    <property type="component" value="Unassembled WGS sequence"/>
</dbReference>
<evidence type="ECO:0000313" key="3">
    <source>
        <dbReference type="Proteomes" id="UP000789524"/>
    </source>
</evidence>
<organism evidence="2 3">
    <name type="scientific">Danaus chrysippus</name>
    <name type="common">African queen</name>
    <dbReference type="NCBI Taxonomy" id="151541"/>
    <lineage>
        <taxon>Eukaryota</taxon>
        <taxon>Metazoa</taxon>
        <taxon>Ecdysozoa</taxon>
        <taxon>Arthropoda</taxon>
        <taxon>Hexapoda</taxon>
        <taxon>Insecta</taxon>
        <taxon>Pterygota</taxon>
        <taxon>Neoptera</taxon>
        <taxon>Endopterygota</taxon>
        <taxon>Lepidoptera</taxon>
        <taxon>Glossata</taxon>
        <taxon>Ditrysia</taxon>
        <taxon>Papilionoidea</taxon>
        <taxon>Nymphalidae</taxon>
        <taxon>Danainae</taxon>
        <taxon>Danaini</taxon>
        <taxon>Danaina</taxon>
        <taxon>Danaus</taxon>
        <taxon>Anosia</taxon>
    </lineage>
</organism>
<protein>
    <submittedName>
        <fullName evidence="2">(African queen) hypothetical protein</fullName>
    </submittedName>
</protein>
<dbReference type="AlphaFoldDB" id="A0A8J2QGY6"/>
<evidence type="ECO:0000313" key="2">
    <source>
        <dbReference type="EMBL" id="CAG9562760.1"/>
    </source>
</evidence>
<evidence type="ECO:0000256" key="1">
    <source>
        <dbReference type="SAM" id="MobiDB-lite"/>
    </source>
</evidence>